<dbReference type="CDD" id="cd05709">
    <property type="entry name" value="S2P-M50"/>
    <property type="match status" value="1"/>
</dbReference>
<evidence type="ECO:0000256" key="1">
    <source>
        <dbReference type="SAM" id="Phobius"/>
    </source>
</evidence>
<evidence type="ECO:0000313" key="2">
    <source>
        <dbReference type="EMBL" id="QIP16340.1"/>
    </source>
</evidence>
<dbReference type="AlphaFoldDB" id="A0A6G9AVB1"/>
<feature type="transmembrane region" description="Helical" evidence="1">
    <location>
        <begin position="351"/>
        <end position="371"/>
    </location>
</feature>
<dbReference type="EMBL" id="CP050063">
    <property type="protein sequence ID" value="QIP16340.1"/>
    <property type="molecule type" value="Genomic_DNA"/>
</dbReference>
<organism evidence="2 3">
    <name type="scientific">Spirosoma aureum</name>
    <dbReference type="NCBI Taxonomy" id="2692134"/>
    <lineage>
        <taxon>Bacteria</taxon>
        <taxon>Pseudomonadati</taxon>
        <taxon>Bacteroidota</taxon>
        <taxon>Cytophagia</taxon>
        <taxon>Cytophagales</taxon>
        <taxon>Cytophagaceae</taxon>
        <taxon>Spirosoma</taxon>
    </lineage>
</organism>
<proteinExistence type="predicted"/>
<evidence type="ECO:0000313" key="3">
    <source>
        <dbReference type="Proteomes" id="UP000501802"/>
    </source>
</evidence>
<feature type="transmembrane region" description="Helical" evidence="1">
    <location>
        <begin position="122"/>
        <end position="146"/>
    </location>
</feature>
<keyword evidence="1" id="KW-0472">Membrane</keyword>
<accession>A0A6G9AVB1</accession>
<feature type="transmembrane region" description="Helical" evidence="1">
    <location>
        <begin position="173"/>
        <end position="191"/>
    </location>
</feature>
<feature type="transmembrane region" description="Helical" evidence="1">
    <location>
        <begin position="237"/>
        <end position="258"/>
    </location>
</feature>
<dbReference type="KEGG" id="spib:G8759_28730"/>
<keyword evidence="1" id="KW-0812">Transmembrane</keyword>
<sequence>MIALETDSFRIEEMERSDSNRQFLLTVSGRPYKVGEFVYLILDGVSRKLTYQQISETLNARQSETHFAADDVARLVEDKLRPMGVFDAPQAETSQASNPALGNIYARYTLLRFNQYAWLLRIIQYVFSPVFFGITFVVALAANTYLMRELLALDHYVQNHNAATLATGDCDRGLWHMLVFYPVVLGILLIHELGHAAAGYRFGIKPKEIGAGLYLIFPVLYTDVTEVWRLGKLKRTIVNLGGIYFQLLINLILIGYLVSHFGDFGQINTTRYLIQLNVATIIINAIPFLKFDGYWIYSDLFSLPNLRRQSVLYVRNLAGKVLPSLRKPAKANDPEVDLKNPFLLVYSLGRLWFLAYFFVFAFKTFFEVVLHYPQTTYQFFMDFSVCSAEPFLKSSLTVGLFAYFSLGYARQSRQAIRTAIRSRFAH</sequence>
<dbReference type="RefSeq" id="WP_167216142.1">
    <property type="nucleotide sequence ID" value="NZ_CP050063.1"/>
</dbReference>
<keyword evidence="3" id="KW-1185">Reference proteome</keyword>
<reference evidence="2 3" key="1">
    <citation type="submission" date="2020-03" db="EMBL/GenBank/DDBJ databases">
        <authorList>
            <person name="Kim M.K."/>
        </authorList>
    </citation>
    <scope>NUCLEOTIDE SEQUENCE [LARGE SCALE GENOMIC DNA]</scope>
    <source>
        <strain evidence="2 3">BT328</strain>
    </source>
</reference>
<name>A0A6G9AVB1_9BACT</name>
<protein>
    <submittedName>
        <fullName evidence="2">M50 family metallopeptidase</fullName>
    </submittedName>
</protein>
<gene>
    <name evidence="2" type="ORF">G8759_28730</name>
</gene>
<feature type="transmembrane region" description="Helical" evidence="1">
    <location>
        <begin position="278"/>
        <end position="297"/>
    </location>
</feature>
<keyword evidence="1" id="KW-1133">Transmembrane helix</keyword>
<dbReference type="Proteomes" id="UP000501802">
    <property type="component" value="Chromosome"/>
</dbReference>
<feature type="transmembrane region" description="Helical" evidence="1">
    <location>
        <begin position="391"/>
        <end position="409"/>
    </location>
</feature>